<protein>
    <submittedName>
        <fullName evidence="1">Uncharacterized protein</fullName>
    </submittedName>
</protein>
<organism evidence="1 2">
    <name type="scientific">Pseudomonas juntendi</name>
    <dbReference type="NCBI Taxonomy" id="2666183"/>
    <lineage>
        <taxon>Bacteria</taxon>
        <taxon>Pseudomonadati</taxon>
        <taxon>Pseudomonadota</taxon>
        <taxon>Gammaproteobacteria</taxon>
        <taxon>Pseudomonadales</taxon>
        <taxon>Pseudomonadaceae</taxon>
        <taxon>Pseudomonas</taxon>
    </lineage>
</organism>
<sequence length="76" mass="8785">MTPTTTHAQALQQRAGASIITGPMPSYSRFREFPERERWALYELAKAGRQYLEDKGFVMDEPYDAFVRRVCAELDL</sequence>
<evidence type="ECO:0000313" key="1">
    <source>
        <dbReference type="EMBL" id="WWY22356.1"/>
    </source>
</evidence>
<evidence type="ECO:0000313" key="2">
    <source>
        <dbReference type="Proteomes" id="UP001375228"/>
    </source>
</evidence>
<accession>A0ABZ2JH31</accession>
<gene>
    <name evidence="1" type="ORF">V9385_07075</name>
</gene>
<dbReference type="EMBL" id="CP146691">
    <property type="protein sequence ID" value="WWY22356.1"/>
    <property type="molecule type" value="Genomic_DNA"/>
</dbReference>
<dbReference type="Proteomes" id="UP001375228">
    <property type="component" value="Chromosome"/>
</dbReference>
<name>A0ABZ2JH31_9PSED</name>
<keyword evidence="2" id="KW-1185">Reference proteome</keyword>
<proteinExistence type="predicted"/>
<dbReference type="RefSeq" id="WP_338725010.1">
    <property type="nucleotide sequence ID" value="NZ_CP146690.1"/>
</dbReference>
<reference evidence="1 2" key="1">
    <citation type="submission" date="2024-03" db="EMBL/GenBank/DDBJ databases">
        <title>Pseudomonas juntendi.</title>
        <authorList>
            <person name="Liu Y."/>
        </authorList>
    </citation>
    <scope>NUCLEOTIDE SEQUENCE [LARGE SCALE GENOMIC DNA]</scope>
    <source>
        <strain evidence="1 2">L4046hy</strain>
    </source>
</reference>